<evidence type="ECO:0000256" key="1">
    <source>
        <dbReference type="SAM" id="Coils"/>
    </source>
</evidence>
<proteinExistence type="predicted"/>
<evidence type="ECO:0008006" key="5">
    <source>
        <dbReference type="Google" id="ProtNLM"/>
    </source>
</evidence>
<keyword evidence="1" id="KW-0175">Coiled coil</keyword>
<dbReference type="PANTHER" id="PTHR40278">
    <property type="entry name" value="DNA UTILIZATION PROTEIN HOFN"/>
    <property type="match status" value="1"/>
</dbReference>
<name>A0A0F6W5Z6_9BACT</name>
<dbReference type="RefSeq" id="WP_053235516.1">
    <property type="nucleotide sequence ID" value="NZ_CP011125.1"/>
</dbReference>
<feature type="transmembrane region" description="Helical" evidence="2">
    <location>
        <begin position="28"/>
        <end position="47"/>
    </location>
</feature>
<dbReference type="STRING" id="927083.DB32_005511"/>
<dbReference type="InterPro" id="IPR007813">
    <property type="entry name" value="PilN"/>
</dbReference>
<keyword evidence="2" id="KW-1133">Transmembrane helix</keyword>
<dbReference type="OrthoDB" id="5504650at2"/>
<evidence type="ECO:0000313" key="4">
    <source>
        <dbReference type="Proteomes" id="UP000034883"/>
    </source>
</evidence>
<keyword evidence="2" id="KW-0472">Membrane</keyword>
<accession>A0A0F6W5Z6</accession>
<evidence type="ECO:0000313" key="3">
    <source>
        <dbReference type="EMBL" id="AKF08362.1"/>
    </source>
</evidence>
<organism evidence="3 4">
    <name type="scientific">Sandaracinus amylolyticus</name>
    <dbReference type="NCBI Taxonomy" id="927083"/>
    <lineage>
        <taxon>Bacteria</taxon>
        <taxon>Pseudomonadati</taxon>
        <taxon>Myxococcota</taxon>
        <taxon>Polyangia</taxon>
        <taxon>Polyangiales</taxon>
        <taxon>Sandaracinaceae</taxon>
        <taxon>Sandaracinus</taxon>
    </lineage>
</organism>
<keyword evidence="4" id="KW-1185">Reference proteome</keyword>
<dbReference type="EMBL" id="CP011125">
    <property type="protein sequence ID" value="AKF08362.1"/>
    <property type="molecule type" value="Genomic_DNA"/>
</dbReference>
<gene>
    <name evidence="3" type="ORF">DB32_005511</name>
</gene>
<dbReference type="AlphaFoldDB" id="A0A0F6W5Z6"/>
<dbReference type="Pfam" id="PF05137">
    <property type="entry name" value="PilN"/>
    <property type="match status" value="1"/>
</dbReference>
<evidence type="ECO:0000256" key="2">
    <source>
        <dbReference type="SAM" id="Phobius"/>
    </source>
</evidence>
<dbReference type="KEGG" id="samy:DB32_005511"/>
<dbReference type="InterPro" id="IPR052534">
    <property type="entry name" value="Extracell_DNA_Util/SecSys_Comp"/>
</dbReference>
<reference evidence="3 4" key="1">
    <citation type="submission" date="2015-03" db="EMBL/GenBank/DDBJ databases">
        <title>Genome assembly of Sandaracinus amylolyticus DSM 53668.</title>
        <authorList>
            <person name="Sharma G."/>
            <person name="Subramanian S."/>
        </authorList>
    </citation>
    <scope>NUCLEOTIDE SEQUENCE [LARGE SCALE GENOMIC DNA]</scope>
    <source>
        <strain evidence="3 4">DSM 53668</strain>
    </source>
</reference>
<dbReference type="Proteomes" id="UP000034883">
    <property type="component" value="Chromosome"/>
</dbReference>
<protein>
    <recommendedName>
        <fullName evidence="5">Type IV pilus biogenesis protein PilN</fullName>
    </recommendedName>
</protein>
<dbReference type="PANTHER" id="PTHR40278:SF1">
    <property type="entry name" value="DNA UTILIZATION PROTEIN HOFN"/>
    <property type="match status" value="1"/>
</dbReference>
<keyword evidence="2" id="KW-0812">Transmembrane</keyword>
<sequence>MIRINLLPAAKKQARGTSAGGGAATPWAVGYAAAALLTCVVLAVVYFGKESELEEQRARNTALETQIRQLTAQSASIDEVRAQLARSQELEQVVAELQRARFGPTRVLMELSRILSAGGGPSIDPQRLEELRRGNPLAGFNRGWDARRLWLTSFEEQDRQVRIRGVGRTNEDVAEFLRRLALSDSFEGVNLQKTEAVEDRETHLALISFELTATVRY</sequence>
<feature type="coiled-coil region" evidence="1">
    <location>
        <begin position="53"/>
        <end position="100"/>
    </location>
</feature>